<dbReference type="EMBL" id="JAQQDW010000108">
    <property type="protein sequence ID" value="MFM0108248.1"/>
    <property type="molecule type" value="Genomic_DNA"/>
</dbReference>
<comment type="caution">
    <text evidence="1">The sequence shown here is derived from an EMBL/GenBank/DDBJ whole genome shotgun (WGS) entry which is preliminary data.</text>
</comment>
<keyword evidence="2" id="KW-1185">Reference proteome</keyword>
<organism evidence="1 2">
    <name type="scientific">Paraburkholderia rhynchosiae</name>
    <dbReference type="NCBI Taxonomy" id="487049"/>
    <lineage>
        <taxon>Bacteria</taxon>
        <taxon>Pseudomonadati</taxon>
        <taxon>Pseudomonadota</taxon>
        <taxon>Betaproteobacteria</taxon>
        <taxon>Burkholderiales</taxon>
        <taxon>Burkholderiaceae</taxon>
        <taxon>Paraburkholderia</taxon>
    </lineage>
</organism>
<name>A0ACC7NMJ5_9BURK</name>
<evidence type="ECO:0000313" key="1">
    <source>
        <dbReference type="EMBL" id="MFM0108248.1"/>
    </source>
</evidence>
<sequence length="260" mass="28365">MSGEARAPRFNPTLIEMLRQDFELELGIQDTFCPLPADSSQLSAVVAGSKGKDFVLIGPPGIGRVVAGHDLPVLQLSWPSARVHDSVAMRTLRETAELLDVHAKVMGEGQLTSSPLAHVVQTEWSPLWQASLLDSARAIGSVVARFEAATTQLSAAVGLPSPVLDARVREGLRLLAATLPSASGHDWQFVLRPDAKTIADNLRVAKPLVERHRELHASLSAPRGNQVLEDVRQGIVQLTRYHELRSQLSQPWNESLPWLV</sequence>
<protein>
    <submittedName>
        <fullName evidence="1">Uncharacterized protein</fullName>
    </submittedName>
</protein>
<accession>A0ACC7NMJ5</accession>
<dbReference type="Proteomes" id="UP001629235">
    <property type="component" value="Unassembled WGS sequence"/>
</dbReference>
<evidence type="ECO:0000313" key="2">
    <source>
        <dbReference type="Proteomes" id="UP001629235"/>
    </source>
</evidence>
<proteinExistence type="predicted"/>
<gene>
    <name evidence="1" type="ORF">PQR01_33620</name>
</gene>
<reference evidence="1 2" key="1">
    <citation type="journal article" date="2024" name="Chem. Sci.">
        <title>Discovery of megapolipeptins by genome mining of a Burkholderiales bacteria collection.</title>
        <authorList>
            <person name="Paulo B.S."/>
            <person name="Recchia M.J.J."/>
            <person name="Lee S."/>
            <person name="Fergusson C.H."/>
            <person name="Romanowski S.B."/>
            <person name="Hernandez A."/>
            <person name="Krull N."/>
            <person name="Liu D.Y."/>
            <person name="Cavanagh H."/>
            <person name="Bos A."/>
            <person name="Gray C.A."/>
            <person name="Murphy B.T."/>
            <person name="Linington R.G."/>
            <person name="Eustaquio A.S."/>
        </authorList>
    </citation>
    <scope>NUCLEOTIDE SEQUENCE [LARGE SCALE GENOMIC DNA]</scope>
    <source>
        <strain evidence="1 2">RL18-126-BIB-B</strain>
    </source>
</reference>